<comment type="similarity">
    <text evidence="1 3">Belongs to the diaminopimelate epimerase family.</text>
</comment>
<feature type="site" description="Could be important to modulate the pK values of the two catalytic cysteine residues" evidence="3">
    <location>
        <position position="218"/>
    </location>
</feature>
<protein>
    <recommendedName>
        <fullName evidence="3 4">Diaminopimelate epimerase</fullName>
        <shortName evidence="3">DAP epimerase</shortName>
        <ecNumber evidence="3 4">5.1.1.7</ecNumber>
    </recommendedName>
    <alternativeName>
        <fullName evidence="3">PLP-independent amino acid racemase</fullName>
    </alternativeName>
</protein>
<evidence type="ECO:0000256" key="4">
    <source>
        <dbReference type="NCBIfam" id="TIGR00652"/>
    </source>
</evidence>
<keyword evidence="3" id="KW-0963">Cytoplasm</keyword>
<comment type="subunit">
    <text evidence="3">Homodimer.</text>
</comment>
<dbReference type="HAMAP" id="MF_00197">
    <property type="entry name" value="DAP_epimerase"/>
    <property type="match status" value="1"/>
</dbReference>
<comment type="caution">
    <text evidence="3">Lacks conserved residue(s) required for the propagation of feature annotation.</text>
</comment>
<feature type="site" description="Could be important to modulate the pK values of the two catalytic cysteine residues" evidence="3">
    <location>
        <position position="169"/>
    </location>
</feature>
<evidence type="ECO:0000256" key="1">
    <source>
        <dbReference type="ARBA" id="ARBA00010219"/>
    </source>
</evidence>
<reference evidence="5" key="1">
    <citation type="journal article" date="2023" name="Antonie Van Leeuwenhoek">
        <title>Mesoterricola silvestris gen. nov., sp. nov., Mesoterricola sediminis sp. nov., Geothrix oryzae sp. nov., Geothrix edaphica sp. nov., Geothrix rubra sp. nov., and Geothrix limicola sp. nov., six novel members of Acidobacteriota isolated from soils.</title>
        <authorList>
            <person name="Itoh H."/>
            <person name="Sugisawa Y."/>
            <person name="Mise K."/>
            <person name="Xu Z."/>
            <person name="Kuniyasu M."/>
            <person name="Ushijima N."/>
            <person name="Kawano K."/>
            <person name="Kobayashi E."/>
            <person name="Shiratori Y."/>
            <person name="Masuda Y."/>
            <person name="Senoo K."/>
        </authorList>
    </citation>
    <scope>NUCLEOTIDE SEQUENCE</scope>
    <source>
        <strain evidence="5">Red802</strain>
    </source>
</reference>
<organism evidence="5 6">
    <name type="scientific">Geothrix edaphica</name>
    <dbReference type="NCBI Taxonomy" id="2927976"/>
    <lineage>
        <taxon>Bacteria</taxon>
        <taxon>Pseudomonadati</taxon>
        <taxon>Acidobacteriota</taxon>
        <taxon>Holophagae</taxon>
        <taxon>Holophagales</taxon>
        <taxon>Holophagaceae</taxon>
        <taxon>Geothrix</taxon>
    </lineage>
</organism>
<gene>
    <name evidence="3 5" type="primary">dapF</name>
    <name evidence="5" type="ORF">GETHED_16600</name>
</gene>
<feature type="binding site" evidence="3">
    <location>
        <begin position="218"/>
        <end position="219"/>
    </location>
    <ligand>
        <name>substrate</name>
    </ligand>
</feature>
<comment type="catalytic activity">
    <reaction evidence="3">
        <text>(2S,6S)-2,6-diaminopimelate = meso-2,6-diaminopimelate</text>
        <dbReference type="Rhea" id="RHEA:15393"/>
        <dbReference type="ChEBI" id="CHEBI:57609"/>
        <dbReference type="ChEBI" id="CHEBI:57791"/>
        <dbReference type="EC" id="5.1.1.7"/>
    </reaction>
</comment>
<dbReference type="PANTHER" id="PTHR31689">
    <property type="entry name" value="DIAMINOPIMELATE EPIMERASE, CHLOROPLASTIC"/>
    <property type="match status" value="1"/>
</dbReference>
<dbReference type="EMBL" id="BSDC01000002">
    <property type="protein sequence ID" value="GLH67296.1"/>
    <property type="molecule type" value="Genomic_DNA"/>
</dbReference>
<evidence type="ECO:0000256" key="3">
    <source>
        <dbReference type="HAMAP-Rule" id="MF_00197"/>
    </source>
</evidence>
<feature type="binding site" evidence="3">
    <location>
        <position position="167"/>
    </location>
    <ligand>
        <name>substrate</name>
    </ligand>
</feature>
<keyword evidence="2 3" id="KW-0413">Isomerase</keyword>
<dbReference type="NCBIfam" id="TIGR00652">
    <property type="entry name" value="DapF"/>
    <property type="match status" value="1"/>
</dbReference>
<keyword evidence="6" id="KW-1185">Reference proteome</keyword>
<name>A0ABQ5PYR6_9BACT</name>
<keyword evidence="3" id="KW-0028">Amino-acid biosynthesis</keyword>
<dbReference type="SUPFAM" id="SSF54506">
    <property type="entry name" value="Diaminopimelate epimerase-like"/>
    <property type="match status" value="2"/>
</dbReference>
<feature type="binding site" evidence="3">
    <location>
        <begin position="79"/>
        <end position="80"/>
    </location>
    <ligand>
        <name>substrate</name>
    </ligand>
</feature>
<dbReference type="RefSeq" id="WP_285608339.1">
    <property type="nucleotide sequence ID" value="NZ_BSDC01000002.1"/>
</dbReference>
<dbReference type="Pfam" id="PF01678">
    <property type="entry name" value="DAP_epimerase"/>
    <property type="match status" value="2"/>
</dbReference>
<keyword evidence="3" id="KW-0457">Lysine biosynthesis</keyword>
<accession>A0ABQ5PYR6</accession>
<feature type="binding site" evidence="3">
    <location>
        <position position="69"/>
    </location>
    <ligand>
        <name>substrate</name>
    </ligand>
</feature>
<feature type="binding site" evidence="3">
    <location>
        <position position="15"/>
    </location>
    <ligand>
        <name>substrate</name>
    </ligand>
</feature>
<comment type="subcellular location">
    <subcellularLocation>
        <location evidence="3">Cytoplasm</location>
    </subcellularLocation>
</comment>
<evidence type="ECO:0000313" key="6">
    <source>
        <dbReference type="Proteomes" id="UP001165044"/>
    </source>
</evidence>
<comment type="function">
    <text evidence="3">Catalyzes the stereoinversion of LL-2,6-diaminopimelate (L,L-DAP) to meso-diaminopimelate (meso-DAP), a precursor of L-lysine and an essential component of the bacterial peptidoglycan.</text>
</comment>
<dbReference type="PANTHER" id="PTHR31689:SF0">
    <property type="entry name" value="DIAMINOPIMELATE EPIMERASE"/>
    <property type="match status" value="1"/>
</dbReference>
<sequence length="287" mass="30720">MPNDLAFSKFHALGNDYLVIDPTRTAFDLEARLVQALCDRHRGIGSDGLLLGPLPVPGDPQAFGLRIFNPDGSESEKSGNGLRIFARYLLEAGHVHGAGCRIHTTSGTAEVQYLAPDGSLVQVDMGLPAFRAGDIPFTGLAAHLEVLQVPLFLPTGPVTITALSVGNPHCVLFPGSVSAAEAQRLGPRIERHPDFPNRVNVQLVEVVDRRHIRIEIWERGAGYTLASGSSSCAAAAACRRLGLVEDRLRVLMPGGAIDIAFTDQGRILMTGPVQAVYQGRLHGGWTP</sequence>
<comment type="caution">
    <text evidence="5">The sequence shown here is derived from an EMBL/GenBank/DDBJ whole genome shotgun (WGS) entry which is preliminary data.</text>
</comment>
<feature type="binding site" evidence="3">
    <location>
        <begin position="228"/>
        <end position="229"/>
    </location>
    <ligand>
        <name>substrate</name>
    </ligand>
</feature>
<dbReference type="EC" id="5.1.1.7" evidence="3 4"/>
<feature type="binding site" evidence="3">
    <location>
        <position position="200"/>
    </location>
    <ligand>
        <name>substrate</name>
    </ligand>
</feature>
<evidence type="ECO:0000256" key="2">
    <source>
        <dbReference type="ARBA" id="ARBA00023235"/>
    </source>
</evidence>
<dbReference type="Gene3D" id="3.10.310.10">
    <property type="entry name" value="Diaminopimelate Epimerase, Chain A, domain 1"/>
    <property type="match status" value="2"/>
</dbReference>
<comment type="pathway">
    <text evidence="3">Amino-acid biosynthesis; L-lysine biosynthesis via DAP pathway; DL-2,6-diaminopimelate from LL-2,6-diaminopimelate: step 1/1.</text>
</comment>
<dbReference type="InterPro" id="IPR001653">
    <property type="entry name" value="DAP_epimerase_DapF"/>
</dbReference>
<proteinExistence type="inferred from homology"/>
<evidence type="ECO:0000313" key="5">
    <source>
        <dbReference type="EMBL" id="GLH67296.1"/>
    </source>
</evidence>
<dbReference type="Proteomes" id="UP001165044">
    <property type="component" value="Unassembled WGS sequence"/>
</dbReference>